<protein>
    <submittedName>
        <fullName evidence="1">Uncharacterized protein</fullName>
    </submittedName>
</protein>
<evidence type="ECO:0000313" key="1">
    <source>
        <dbReference type="EMBL" id="CAK9143155.1"/>
    </source>
</evidence>
<dbReference type="Proteomes" id="UP001642360">
    <property type="component" value="Unassembled WGS sequence"/>
</dbReference>
<reference evidence="1 2" key="1">
    <citation type="submission" date="2024-02" db="EMBL/GenBank/DDBJ databases">
        <authorList>
            <person name="Vignale AGUSTIN F."/>
            <person name="Sosa J E."/>
            <person name="Modenutti C."/>
        </authorList>
    </citation>
    <scope>NUCLEOTIDE SEQUENCE [LARGE SCALE GENOMIC DNA]</scope>
</reference>
<dbReference type="EMBL" id="CAUOFW020001280">
    <property type="protein sequence ID" value="CAK9143155.1"/>
    <property type="molecule type" value="Genomic_DNA"/>
</dbReference>
<proteinExistence type="predicted"/>
<evidence type="ECO:0000313" key="2">
    <source>
        <dbReference type="Proteomes" id="UP001642360"/>
    </source>
</evidence>
<gene>
    <name evidence="1" type="ORF">ILEXP_LOCUS10850</name>
</gene>
<dbReference type="AlphaFoldDB" id="A0ABC8REU6"/>
<keyword evidence="2" id="KW-1185">Reference proteome</keyword>
<organism evidence="1 2">
    <name type="scientific">Ilex paraguariensis</name>
    <name type="common">yerba mate</name>
    <dbReference type="NCBI Taxonomy" id="185542"/>
    <lineage>
        <taxon>Eukaryota</taxon>
        <taxon>Viridiplantae</taxon>
        <taxon>Streptophyta</taxon>
        <taxon>Embryophyta</taxon>
        <taxon>Tracheophyta</taxon>
        <taxon>Spermatophyta</taxon>
        <taxon>Magnoliopsida</taxon>
        <taxon>eudicotyledons</taxon>
        <taxon>Gunneridae</taxon>
        <taxon>Pentapetalae</taxon>
        <taxon>asterids</taxon>
        <taxon>campanulids</taxon>
        <taxon>Aquifoliales</taxon>
        <taxon>Aquifoliaceae</taxon>
        <taxon>Ilex</taxon>
    </lineage>
</organism>
<name>A0ABC8REU6_9AQUA</name>
<accession>A0ABC8REU6</accession>
<sequence>MCWAAPLEVRVGQEAAEHVMDNTLVVTQLLEVPQGSWAMTVTRWAVLMACQAAPSSGGGHFSGADGSLGSWGDGFDSERRNEVLGGTIKRKGVLGGTQCAMFA</sequence>
<comment type="caution">
    <text evidence="1">The sequence shown here is derived from an EMBL/GenBank/DDBJ whole genome shotgun (WGS) entry which is preliminary data.</text>
</comment>